<organism evidence="1 2">
    <name type="scientific">Letharia columbiana</name>
    <dbReference type="NCBI Taxonomy" id="112416"/>
    <lineage>
        <taxon>Eukaryota</taxon>
        <taxon>Fungi</taxon>
        <taxon>Dikarya</taxon>
        <taxon>Ascomycota</taxon>
        <taxon>Pezizomycotina</taxon>
        <taxon>Lecanoromycetes</taxon>
        <taxon>OSLEUM clade</taxon>
        <taxon>Lecanoromycetidae</taxon>
        <taxon>Lecanorales</taxon>
        <taxon>Lecanorineae</taxon>
        <taxon>Parmeliaceae</taxon>
        <taxon>Letharia</taxon>
    </lineage>
</organism>
<keyword evidence="2" id="KW-1185">Reference proteome</keyword>
<evidence type="ECO:0000313" key="1">
    <source>
        <dbReference type="EMBL" id="KAF6238644.1"/>
    </source>
</evidence>
<dbReference type="EMBL" id="JACCJC010000008">
    <property type="protein sequence ID" value="KAF6238644.1"/>
    <property type="molecule type" value="Genomic_DNA"/>
</dbReference>
<sequence>MAQDLKTLDSMTAGEDAASLPFSRGSDGLIWKVEASTGDHAFTPSRLCVPPSCVQTFFEVAPPVSCHAGFAKCYEAYLANGTYAASASYGVYSTLSSMPALSDTSASATWISAAHSYPACAISYLDN</sequence>
<evidence type="ECO:0000313" key="2">
    <source>
        <dbReference type="Proteomes" id="UP000578531"/>
    </source>
</evidence>
<reference evidence="1 2" key="1">
    <citation type="journal article" date="2020" name="Genomics">
        <title>Complete, high-quality genomes from long-read metagenomic sequencing of two wolf lichen thalli reveals enigmatic genome architecture.</title>
        <authorList>
            <person name="McKenzie S.K."/>
            <person name="Walston R.F."/>
            <person name="Allen J.L."/>
        </authorList>
    </citation>
    <scope>NUCLEOTIDE SEQUENCE [LARGE SCALE GENOMIC DNA]</scope>
    <source>
        <strain evidence="1">WasteWater2</strain>
    </source>
</reference>
<dbReference type="Proteomes" id="UP000578531">
    <property type="component" value="Unassembled WGS sequence"/>
</dbReference>
<dbReference type="GeneID" id="59284819"/>
<comment type="caution">
    <text evidence="1">The sequence shown here is derived from an EMBL/GenBank/DDBJ whole genome shotgun (WGS) entry which is preliminary data.</text>
</comment>
<gene>
    <name evidence="1" type="ORF">HO173_003150</name>
</gene>
<protein>
    <submittedName>
        <fullName evidence="1">Uncharacterized protein</fullName>
    </submittedName>
</protein>
<dbReference type="AlphaFoldDB" id="A0A8H6G184"/>
<dbReference type="RefSeq" id="XP_037167943.1">
    <property type="nucleotide sequence ID" value="XM_037305078.1"/>
</dbReference>
<proteinExistence type="predicted"/>
<accession>A0A8H6G184</accession>
<name>A0A8H6G184_9LECA</name>